<name>A0A4Z0YKI8_9PEZI</name>
<dbReference type="PANTHER" id="PTHR21405:SF0">
    <property type="entry name" value="TETRATRICOPEPTIDE REPEAT PROTEIN 36"/>
    <property type="match status" value="1"/>
</dbReference>
<reference evidence="2 3" key="1">
    <citation type="submission" date="2019-03" db="EMBL/GenBank/DDBJ databases">
        <title>Draft genome sequence of Xylaria hypoxylon DSM 108379, a ubiquitous saprotrophic-parasitic fungi on hardwood.</title>
        <authorList>
            <person name="Buettner E."/>
            <person name="Leonhardt S."/>
            <person name="Gebauer A.M."/>
            <person name="Liers C."/>
            <person name="Hofrichter M."/>
            <person name="Kellner H."/>
        </authorList>
    </citation>
    <scope>NUCLEOTIDE SEQUENCE [LARGE SCALE GENOMIC DNA]</scope>
    <source>
        <strain evidence="2 3">DSM 108379</strain>
    </source>
</reference>
<evidence type="ECO:0000313" key="2">
    <source>
        <dbReference type="EMBL" id="TGJ80618.1"/>
    </source>
</evidence>
<dbReference type="InterPro" id="IPR038906">
    <property type="entry name" value="TTC36"/>
</dbReference>
<evidence type="ECO:0000313" key="3">
    <source>
        <dbReference type="Proteomes" id="UP000297716"/>
    </source>
</evidence>
<proteinExistence type="inferred from homology"/>
<dbReference type="PANTHER" id="PTHR21405">
    <property type="entry name" value="CDNA SEQUENCE BC021608"/>
    <property type="match status" value="1"/>
</dbReference>
<comment type="caution">
    <text evidence="2">The sequence shown here is derived from an EMBL/GenBank/DDBJ whole genome shotgun (WGS) entry which is preliminary data.</text>
</comment>
<evidence type="ECO:0000256" key="1">
    <source>
        <dbReference type="ARBA" id="ARBA00006995"/>
    </source>
</evidence>
<comment type="similarity">
    <text evidence="1">Belongs to the TTC36 family.</text>
</comment>
<dbReference type="EMBL" id="SKBN01000211">
    <property type="protein sequence ID" value="TGJ80618.1"/>
    <property type="molecule type" value="Genomic_DNA"/>
</dbReference>
<sequence length="277" mass="30443">MTPSRLRGTVKQSIMAEGSLSRRDFNVLEKIKDPEANPVAAVMVDQNLPKDPNVTDTSVYERVSQKERDIVVAIQQLEMELAGLRSLTSTEPTKDYRRYAHELGQLISENPRYASARNNRAQAFRRLYGDTMILPGQPDTKALIQGADAEEVSQVALTVLSDLDEAVSLLTPNSPFTPISPVAGKTLSQAHTQRAAIYYMTSKSMQSDVSVSLGGRKEEKWTKLDFESAASRDFALGGRYGNEVAKGLAVSTNPTAKLCGQIVREAMKKEYGPAFVE</sequence>
<organism evidence="2 3">
    <name type="scientific">Xylaria hypoxylon</name>
    <dbReference type="NCBI Taxonomy" id="37992"/>
    <lineage>
        <taxon>Eukaryota</taxon>
        <taxon>Fungi</taxon>
        <taxon>Dikarya</taxon>
        <taxon>Ascomycota</taxon>
        <taxon>Pezizomycotina</taxon>
        <taxon>Sordariomycetes</taxon>
        <taxon>Xylariomycetidae</taxon>
        <taxon>Xylariales</taxon>
        <taxon>Xylariaceae</taxon>
        <taxon>Xylaria</taxon>
    </lineage>
</organism>
<dbReference type="AlphaFoldDB" id="A0A4Z0YKI8"/>
<dbReference type="Proteomes" id="UP000297716">
    <property type="component" value="Unassembled WGS sequence"/>
</dbReference>
<gene>
    <name evidence="2" type="ORF">E0Z10_g8144</name>
</gene>
<dbReference type="OrthoDB" id="539634at2759"/>
<accession>A0A4Z0YKI8</accession>
<protein>
    <submittedName>
        <fullName evidence="2">Uncharacterized protein</fullName>
    </submittedName>
</protein>
<dbReference type="STRING" id="37992.A0A4Z0YKI8"/>
<dbReference type="GO" id="GO:0006570">
    <property type="term" value="P:tyrosine metabolic process"/>
    <property type="evidence" value="ECO:0007669"/>
    <property type="project" value="TreeGrafter"/>
</dbReference>
<keyword evidence="3" id="KW-1185">Reference proteome</keyword>